<feature type="region of interest" description="Disordered" evidence="2">
    <location>
        <begin position="83"/>
        <end position="104"/>
    </location>
</feature>
<keyword evidence="5" id="KW-0614">Plasmid</keyword>
<accession>A0A6N1AEV1</accession>
<dbReference type="InterPro" id="IPR011006">
    <property type="entry name" value="CheY-like_superfamily"/>
</dbReference>
<keyword evidence="3" id="KW-0472">Membrane</keyword>
<dbReference type="KEGG" id="aoz:HUE56_07015"/>
<protein>
    <recommendedName>
        <fullName evidence="4">Response regulatory domain-containing protein</fullName>
    </recommendedName>
</protein>
<dbReference type="PROSITE" id="PS50110">
    <property type="entry name" value="RESPONSE_REGULATORY"/>
    <property type="match status" value="1"/>
</dbReference>
<evidence type="ECO:0000313" key="5">
    <source>
        <dbReference type="EMBL" id="QKS50251.1"/>
    </source>
</evidence>
<dbReference type="RefSeq" id="WP_149201086.1">
    <property type="nucleotide sequence ID" value="NZ_CP054617.1"/>
</dbReference>
<evidence type="ECO:0000256" key="3">
    <source>
        <dbReference type="SAM" id="Phobius"/>
    </source>
</evidence>
<comment type="caution">
    <text evidence="1">Lacks conserved residue(s) required for the propagation of feature annotation.</text>
</comment>
<evidence type="ECO:0000259" key="4">
    <source>
        <dbReference type="PROSITE" id="PS50110"/>
    </source>
</evidence>
<dbReference type="Gene3D" id="3.40.50.2300">
    <property type="match status" value="1"/>
</dbReference>
<keyword evidence="3" id="KW-1133">Transmembrane helix</keyword>
<evidence type="ECO:0000256" key="1">
    <source>
        <dbReference type="PROSITE-ProRule" id="PRU00169"/>
    </source>
</evidence>
<organism evidence="5 6">
    <name type="scientific">Azospirillum oryzae</name>
    <dbReference type="NCBI Taxonomy" id="286727"/>
    <lineage>
        <taxon>Bacteria</taxon>
        <taxon>Pseudomonadati</taxon>
        <taxon>Pseudomonadota</taxon>
        <taxon>Alphaproteobacteria</taxon>
        <taxon>Rhodospirillales</taxon>
        <taxon>Azospirillaceae</taxon>
        <taxon>Azospirillum</taxon>
    </lineage>
</organism>
<keyword evidence="6" id="KW-1185">Reference proteome</keyword>
<dbReference type="AlphaFoldDB" id="A0A6N1AEV1"/>
<proteinExistence type="predicted"/>
<dbReference type="Gene3D" id="1.10.287.130">
    <property type="match status" value="1"/>
</dbReference>
<dbReference type="InterPro" id="IPR001789">
    <property type="entry name" value="Sig_transdc_resp-reg_receiver"/>
</dbReference>
<dbReference type="GO" id="GO:0000155">
    <property type="term" value="F:phosphorelay sensor kinase activity"/>
    <property type="evidence" value="ECO:0007669"/>
    <property type="project" value="InterPro"/>
</dbReference>
<sequence>MSPSDHSLSGPRVGRTVPAVPAGASGSGMAAPAIAALAGAAVLLLPALAPLRESLPWLLPLTAAGSGAAGGLALLSIRNARRRPAGDERPQVHPEPLPSASADRAEVPEADTSAANAAHIAALQEALRECGRQANARLRGQQIAAMDARADLAGAIVHDMNNTLGAVAGYADFLVCDLPEGSPQADYAGRAAAAVDRARTGLRRLVAEARTERVHLKPERAATVVDEAATLLRSVPAAPGSLSIRHDAGTPDPICNAGLLARTLAGLAAEILTATGRGGDARLCLRAFFPADADDPDADAVAAGWTVRPLLTPLSGPHALFELRVDGPPLADEVLAGLADPLLAARACYRRGQSAGTEDAHWPAALQTARRHDGGLSLLTHPAEGMAVRLHIPAASPAPVPASALAASFPYGAKAPARHHVAPTYKILVVDADPASGDRFQAGLERQGFEVSVCEDLREALEVVTDEPGFFDAVVIGPGLSALPAGRALAGRLKSLRTDLPCVLYAAAGPASAGLGAEAGGPADLLLPLPVDLPRLARGVAALAAGGPRHADYAGGPRHADDAGGPRHADDAGERR</sequence>
<feature type="domain" description="Response regulatory" evidence="4">
    <location>
        <begin position="426"/>
        <end position="544"/>
    </location>
</feature>
<evidence type="ECO:0000256" key="2">
    <source>
        <dbReference type="SAM" id="MobiDB-lite"/>
    </source>
</evidence>
<name>A0A6N1AEV1_9PROT</name>
<dbReference type="SUPFAM" id="SSF47384">
    <property type="entry name" value="Homodimeric domain of signal transducing histidine kinase"/>
    <property type="match status" value="1"/>
</dbReference>
<dbReference type="OrthoDB" id="7302231at2"/>
<evidence type="ECO:0000313" key="6">
    <source>
        <dbReference type="Proteomes" id="UP000509702"/>
    </source>
</evidence>
<feature type="region of interest" description="Disordered" evidence="2">
    <location>
        <begin position="551"/>
        <end position="576"/>
    </location>
</feature>
<dbReference type="SUPFAM" id="SSF52172">
    <property type="entry name" value="CheY-like"/>
    <property type="match status" value="1"/>
</dbReference>
<dbReference type="EMBL" id="CP054617">
    <property type="protein sequence ID" value="QKS50251.1"/>
    <property type="molecule type" value="Genomic_DNA"/>
</dbReference>
<feature type="transmembrane region" description="Helical" evidence="3">
    <location>
        <begin position="29"/>
        <end position="49"/>
    </location>
</feature>
<reference evidence="5 6" key="1">
    <citation type="submission" date="2020-06" db="EMBL/GenBank/DDBJ databases">
        <title>Complete genome of Azosprillum oryzae KACC14407.</title>
        <authorList>
            <person name="Kim M."/>
            <person name="Park Y.-J."/>
            <person name="Shin J.-H."/>
        </authorList>
    </citation>
    <scope>NUCLEOTIDE SEQUENCE [LARGE SCALE GENOMIC DNA]</scope>
    <source>
        <strain evidence="5 6">KACC 14407</strain>
        <plasmid evidence="5 6">unnamed3</plasmid>
    </source>
</reference>
<gene>
    <name evidence="5" type="ORF">HUE56_07015</name>
</gene>
<dbReference type="Proteomes" id="UP000509702">
    <property type="component" value="Plasmid unnamed3"/>
</dbReference>
<dbReference type="InterPro" id="IPR036097">
    <property type="entry name" value="HisK_dim/P_sf"/>
</dbReference>
<geneLocation type="plasmid" evidence="5 6">
    <name>unnamed3</name>
</geneLocation>
<feature type="transmembrane region" description="Helical" evidence="3">
    <location>
        <begin position="55"/>
        <end position="75"/>
    </location>
</feature>
<feature type="compositionally biased region" description="Basic and acidic residues" evidence="2">
    <location>
        <begin position="558"/>
        <end position="576"/>
    </location>
</feature>
<keyword evidence="3" id="KW-0812">Transmembrane</keyword>